<dbReference type="EMBL" id="CM000761">
    <property type="protein sequence ID" value="KXG34707.1"/>
    <property type="molecule type" value="Genomic_DNA"/>
</dbReference>
<organism evidence="8 9">
    <name type="scientific">Sorghum bicolor</name>
    <name type="common">Sorghum</name>
    <name type="synonym">Sorghum vulgare</name>
    <dbReference type="NCBI Taxonomy" id="4558"/>
    <lineage>
        <taxon>Eukaryota</taxon>
        <taxon>Viridiplantae</taxon>
        <taxon>Streptophyta</taxon>
        <taxon>Embryophyta</taxon>
        <taxon>Tracheophyta</taxon>
        <taxon>Spermatophyta</taxon>
        <taxon>Magnoliopsida</taxon>
        <taxon>Liliopsida</taxon>
        <taxon>Poales</taxon>
        <taxon>Poaceae</taxon>
        <taxon>PACMAD clade</taxon>
        <taxon>Panicoideae</taxon>
        <taxon>Andropogonodae</taxon>
        <taxon>Andropogoneae</taxon>
        <taxon>Sorghinae</taxon>
        <taxon>Sorghum</taxon>
    </lineage>
</organism>
<dbReference type="InterPro" id="IPR005727">
    <property type="entry name" value="Ribosomal_uL22_bac/chlpt-type"/>
</dbReference>
<dbReference type="HAMAP" id="MF_01331_B">
    <property type="entry name" value="Ribosomal_uL22_B"/>
    <property type="match status" value="1"/>
</dbReference>
<evidence type="ECO:0000256" key="3">
    <source>
        <dbReference type="ARBA" id="ARBA00022884"/>
    </source>
</evidence>
<keyword evidence="5 7" id="KW-0687">Ribonucleoprotein</keyword>
<dbReference type="GO" id="GO:0019843">
    <property type="term" value="F:rRNA binding"/>
    <property type="evidence" value="ECO:0007669"/>
    <property type="project" value="UniProtKB-KW"/>
</dbReference>
<evidence type="ECO:0000256" key="6">
    <source>
        <dbReference type="ARBA" id="ARBA00035285"/>
    </source>
</evidence>
<evidence type="ECO:0000313" key="8">
    <source>
        <dbReference type="EMBL" id="KXG34707.1"/>
    </source>
</evidence>
<evidence type="ECO:0000256" key="5">
    <source>
        <dbReference type="ARBA" id="ARBA00023274"/>
    </source>
</evidence>
<dbReference type="OMA" id="QEPNGMA"/>
<dbReference type="Proteomes" id="UP000000768">
    <property type="component" value="Chromosome 2"/>
</dbReference>
<comment type="similarity">
    <text evidence="1 7">Belongs to the universal ribosomal protein uL22 family.</text>
</comment>
<dbReference type="Gene3D" id="3.90.470.10">
    <property type="entry name" value="Ribosomal protein L22/L17"/>
    <property type="match status" value="1"/>
</dbReference>
<reference evidence="9" key="2">
    <citation type="journal article" date="2018" name="Plant J.">
        <title>The Sorghum bicolor reference genome: improved assembly, gene annotations, a transcriptome atlas, and signatures of genome organization.</title>
        <authorList>
            <person name="McCormick R.F."/>
            <person name="Truong S.K."/>
            <person name="Sreedasyam A."/>
            <person name="Jenkins J."/>
            <person name="Shu S."/>
            <person name="Sims D."/>
            <person name="Kennedy M."/>
            <person name="Amirebrahimi M."/>
            <person name="Weers B.D."/>
            <person name="McKinley B."/>
            <person name="Mattison A."/>
            <person name="Morishige D.T."/>
            <person name="Grimwood J."/>
            <person name="Schmutz J."/>
            <person name="Mullet J.E."/>
        </authorList>
    </citation>
    <scope>NUCLEOTIDE SEQUENCE [LARGE SCALE GENOMIC DNA]</scope>
    <source>
        <strain evidence="9">cv. BTx623</strain>
    </source>
</reference>
<dbReference type="InterPro" id="IPR001063">
    <property type="entry name" value="Ribosomal_uL22"/>
</dbReference>
<dbReference type="InParanoid" id="A0A1B6Q9U9"/>
<dbReference type="FunFam" id="3.90.470.10:FF:000013">
    <property type="entry name" value="50S ribosomal protein L22"/>
    <property type="match status" value="1"/>
</dbReference>
<keyword evidence="2" id="KW-0699">rRNA-binding</keyword>
<evidence type="ECO:0000256" key="4">
    <source>
        <dbReference type="ARBA" id="ARBA00022980"/>
    </source>
</evidence>
<dbReference type="eggNOG" id="KOG1711">
    <property type="taxonomic scope" value="Eukaryota"/>
</dbReference>
<dbReference type="GO" id="GO:0006412">
    <property type="term" value="P:translation"/>
    <property type="evidence" value="ECO:0000318"/>
    <property type="project" value="GO_Central"/>
</dbReference>
<name>A0A1B6Q9U9_SORBI</name>
<evidence type="ECO:0000313" key="9">
    <source>
        <dbReference type="Proteomes" id="UP000000768"/>
    </source>
</evidence>
<proteinExistence type="inferred from homology"/>
<dbReference type="InterPro" id="IPR047867">
    <property type="entry name" value="Ribosomal_uL22_bac/org-type"/>
</dbReference>
<dbReference type="InterPro" id="IPR036394">
    <property type="entry name" value="Ribosomal_uL22_sf"/>
</dbReference>
<accession>A0A1B6Q9U9</accession>
<evidence type="ECO:0000256" key="2">
    <source>
        <dbReference type="ARBA" id="ARBA00022730"/>
    </source>
</evidence>
<dbReference type="GO" id="GO:0003735">
    <property type="term" value="F:structural constituent of ribosome"/>
    <property type="evidence" value="ECO:0000318"/>
    <property type="project" value="GO_Central"/>
</dbReference>
<dbReference type="FunCoup" id="A0A1B6Q9U9">
    <property type="interactions" value="5"/>
</dbReference>
<dbReference type="PANTHER" id="PTHR13501">
    <property type="entry name" value="CHLOROPLAST 50S RIBOSOMAL PROTEIN L22-RELATED"/>
    <property type="match status" value="1"/>
</dbReference>
<dbReference type="GO" id="GO:0005762">
    <property type="term" value="C:mitochondrial large ribosomal subunit"/>
    <property type="evidence" value="ECO:0000318"/>
    <property type="project" value="GO_Central"/>
</dbReference>
<dbReference type="STRING" id="4558.A0A1B6Q9U9"/>
<sequence length="292" mass="31496">MASAAVLRSAGSRRLFSYPTLRAAAISGPAALPDAPAVAAAPAVAPAQPPPLAGILWARSIATFTRTNPHVNVGSIGHIGHGKFTLTAAITKGISTTRHLLADDAMVPISSPLTPPLGGSEETDKKGAMVKRLKVQAIKKDIKQSPKKVNLVAKLVRGMRVEDALLQLQVTVKRAAKTVYQVIHSARANAAHNHGLDPDKLIVEEAFVGKGLYLKRLSYHAKGRCGIMVRPRCRLTVVVREATAEEEAKIAKLRVSNYKKLTRKERQLMPHRLIEVSPRWARKRKAEAGAAV</sequence>
<dbReference type="OrthoDB" id="416470at2759"/>
<keyword evidence="9" id="KW-1185">Reference proteome</keyword>
<dbReference type="SUPFAM" id="SSF54843">
    <property type="entry name" value="Ribosomal protein L22"/>
    <property type="match status" value="1"/>
</dbReference>
<protein>
    <recommendedName>
        <fullName evidence="6">Large ribosomal subunit protein uL22c</fullName>
    </recommendedName>
</protein>
<gene>
    <name evidence="8" type="ORF">SORBI_3002G079700</name>
</gene>
<keyword evidence="4 7" id="KW-0689">Ribosomal protein</keyword>
<dbReference type="Pfam" id="PF00237">
    <property type="entry name" value="Ribosomal_L22"/>
    <property type="match status" value="1"/>
</dbReference>
<dbReference type="NCBIfam" id="TIGR01044">
    <property type="entry name" value="rplV_bact"/>
    <property type="match status" value="1"/>
</dbReference>
<dbReference type="AlphaFoldDB" id="A0A1B6Q9U9"/>
<keyword evidence="3" id="KW-0694">RNA-binding</keyword>
<dbReference type="Gramene" id="KXG34707">
    <property type="protein sequence ID" value="KXG34707"/>
    <property type="gene ID" value="SORBI_3002G079700"/>
</dbReference>
<evidence type="ECO:0000256" key="7">
    <source>
        <dbReference type="RuleBase" id="RU004005"/>
    </source>
</evidence>
<evidence type="ECO:0000256" key="1">
    <source>
        <dbReference type="ARBA" id="ARBA00009451"/>
    </source>
</evidence>
<dbReference type="CDD" id="cd00336">
    <property type="entry name" value="Ribosomal_L22"/>
    <property type="match status" value="1"/>
</dbReference>
<reference evidence="8 9" key="1">
    <citation type="journal article" date="2009" name="Nature">
        <title>The Sorghum bicolor genome and the diversification of grasses.</title>
        <authorList>
            <person name="Paterson A.H."/>
            <person name="Bowers J.E."/>
            <person name="Bruggmann R."/>
            <person name="Dubchak I."/>
            <person name="Grimwood J."/>
            <person name="Gundlach H."/>
            <person name="Haberer G."/>
            <person name="Hellsten U."/>
            <person name="Mitros T."/>
            <person name="Poliakov A."/>
            <person name="Schmutz J."/>
            <person name="Spannagl M."/>
            <person name="Tang H."/>
            <person name="Wang X."/>
            <person name="Wicker T."/>
            <person name="Bharti A.K."/>
            <person name="Chapman J."/>
            <person name="Feltus F.A."/>
            <person name="Gowik U."/>
            <person name="Grigoriev I.V."/>
            <person name="Lyons E."/>
            <person name="Maher C.A."/>
            <person name="Martis M."/>
            <person name="Narechania A."/>
            <person name="Otillar R.P."/>
            <person name="Penning B.W."/>
            <person name="Salamov A.A."/>
            <person name="Wang Y."/>
            <person name="Zhang L."/>
            <person name="Carpita N.C."/>
            <person name="Freeling M."/>
            <person name="Gingle A.R."/>
            <person name="Hash C.T."/>
            <person name="Keller B."/>
            <person name="Klein P."/>
            <person name="Kresovich S."/>
            <person name="McCann M.C."/>
            <person name="Ming R."/>
            <person name="Peterson D.G."/>
            <person name="Mehboob-ur-Rahman"/>
            <person name="Ware D."/>
            <person name="Westhoff P."/>
            <person name="Mayer K.F."/>
            <person name="Messing J."/>
            <person name="Rokhsar D.S."/>
        </authorList>
    </citation>
    <scope>NUCLEOTIDE SEQUENCE [LARGE SCALE GENOMIC DNA]</scope>
    <source>
        <strain evidence="9">cv. BTx623</strain>
    </source>
</reference>
<dbReference type="PANTHER" id="PTHR13501:SF8">
    <property type="entry name" value="LARGE RIBOSOMAL SUBUNIT PROTEIN UL22M"/>
    <property type="match status" value="1"/>
</dbReference>